<evidence type="ECO:0000313" key="1">
    <source>
        <dbReference type="EMBL" id="GII59096.1"/>
    </source>
</evidence>
<dbReference type="Proteomes" id="UP000605992">
    <property type="component" value="Unassembled WGS sequence"/>
</dbReference>
<dbReference type="SUPFAM" id="SSF160631">
    <property type="entry name" value="SMI1/KNR4-like"/>
    <property type="match status" value="1"/>
</dbReference>
<keyword evidence="2" id="KW-1185">Reference proteome</keyword>
<dbReference type="EMBL" id="BOOR01000077">
    <property type="protein sequence ID" value="GII59096.1"/>
    <property type="molecule type" value="Genomic_DNA"/>
</dbReference>
<dbReference type="AlphaFoldDB" id="A0A8J3Y1M1"/>
<proteinExistence type="predicted"/>
<dbReference type="InterPro" id="IPR037883">
    <property type="entry name" value="Knr4/Smi1-like_sf"/>
</dbReference>
<evidence type="ECO:0008006" key="3">
    <source>
        <dbReference type="Google" id="ProtNLM"/>
    </source>
</evidence>
<evidence type="ECO:0000313" key="2">
    <source>
        <dbReference type="Proteomes" id="UP000605992"/>
    </source>
</evidence>
<gene>
    <name evidence="1" type="ORF">Pth03_74850</name>
</gene>
<organism evidence="1 2">
    <name type="scientific">Planotetraspora thailandica</name>
    <dbReference type="NCBI Taxonomy" id="487172"/>
    <lineage>
        <taxon>Bacteria</taxon>
        <taxon>Bacillati</taxon>
        <taxon>Actinomycetota</taxon>
        <taxon>Actinomycetes</taxon>
        <taxon>Streptosporangiales</taxon>
        <taxon>Streptosporangiaceae</taxon>
        <taxon>Planotetraspora</taxon>
    </lineage>
</organism>
<sequence length="261" mass="30041">MDVLRERAYDPAQRFDEVEVSCEWLDRRHPNLDLYQEFGPYTRSATSVWLPAGSWAAMEHYQDAPRQAPLAPATDTQVTAVEHVLGRPLPKLLRRMYTEIAIGGFGPRMDGFTHLIADQSSPYPPRSVPHVYENDRREGLPQWVELAPAGCSCYWYVSLTAPYPVYYYDWDAWDKHLPESPPPEQGIHHVAPTLAEWLWRWVEGCHLQWDEYGLQRGDDGFPFAGPYPLDPRPGEFQYLSPAPDPWAPHESMMRSYGSARP</sequence>
<accession>A0A8J3Y1M1</accession>
<reference evidence="1" key="1">
    <citation type="submission" date="2021-01" db="EMBL/GenBank/DDBJ databases">
        <title>Whole genome shotgun sequence of Planotetraspora thailandica NBRC 104271.</title>
        <authorList>
            <person name="Komaki H."/>
            <person name="Tamura T."/>
        </authorList>
    </citation>
    <scope>NUCLEOTIDE SEQUENCE</scope>
    <source>
        <strain evidence="1">NBRC 104271</strain>
    </source>
</reference>
<protein>
    <recommendedName>
        <fullName evidence="3">Knr4/Smi1-like domain-containing protein</fullName>
    </recommendedName>
</protein>
<name>A0A8J3Y1M1_9ACTN</name>
<comment type="caution">
    <text evidence="1">The sequence shown here is derived from an EMBL/GenBank/DDBJ whole genome shotgun (WGS) entry which is preliminary data.</text>
</comment>